<keyword evidence="4 7" id="KW-1133">Transmembrane helix</keyword>
<dbReference type="InterPro" id="IPR051791">
    <property type="entry name" value="Pra-immunoreactive"/>
</dbReference>
<evidence type="ECO:0000256" key="7">
    <source>
        <dbReference type="SAM" id="Phobius"/>
    </source>
</evidence>
<keyword evidence="5 7" id="KW-0472">Membrane</keyword>
<evidence type="ECO:0000256" key="4">
    <source>
        <dbReference type="ARBA" id="ARBA00022989"/>
    </source>
</evidence>
<sequence>MIDRRDVGSWLEGSGAGPRQYPGQRLGRPAAGPGSVGRPGRRLVALALDWYLCWALAAWLAPQWNQHGLVTLALLLLLNVLLVGAAGHTPGHWVTGLQVQTLDGRPAGFARAVVRSLLLCLLIPPVVFDPDQRGLHDRAADTILVRTR</sequence>
<reference evidence="9 10" key="1">
    <citation type="submission" date="2019-07" db="EMBL/GenBank/DDBJ databases">
        <title>Whole genome shotgun sequence of Kocuria turfanensis NBRC 107627.</title>
        <authorList>
            <person name="Hosoyama A."/>
            <person name="Uohara A."/>
            <person name="Ohji S."/>
            <person name="Ichikawa N."/>
        </authorList>
    </citation>
    <scope>NUCLEOTIDE SEQUENCE [LARGE SCALE GENOMIC DNA]</scope>
    <source>
        <strain evidence="9 10">NBRC 107627</strain>
    </source>
</reference>
<dbReference type="AlphaFoldDB" id="A0A512IE44"/>
<evidence type="ECO:0000256" key="6">
    <source>
        <dbReference type="SAM" id="MobiDB-lite"/>
    </source>
</evidence>
<keyword evidence="10" id="KW-1185">Reference proteome</keyword>
<evidence type="ECO:0000259" key="8">
    <source>
        <dbReference type="Pfam" id="PF06271"/>
    </source>
</evidence>
<name>A0A512IE44_9MICC</name>
<feature type="transmembrane region" description="Helical" evidence="7">
    <location>
        <begin position="108"/>
        <end position="128"/>
    </location>
</feature>
<evidence type="ECO:0000313" key="9">
    <source>
        <dbReference type="EMBL" id="GEO95958.1"/>
    </source>
</evidence>
<feature type="transmembrane region" description="Helical" evidence="7">
    <location>
        <begin position="68"/>
        <end position="88"/>
    </location>
</feature>
<organism evidence="9 10">
    <name type="scientific">Kocuria turfanensis</name>
    <dbReference type="NCBI Taxonomy" id="388357"/>
    <lineage>
        <taxon>Bacteria</taxon>
        <taxon>Bacillati</taxon>
        <taxon>Actinomycetota</taxon>
        <taxon>Actinomycetes</taxon>
        <taxon>Micrococcales</taxon>
        <taxon>Micrococcaceae</taxon>
        <taxon>Kocuria</taxon>
    </lineage>
</organism>
<feature type="domain" description="RDD" evidence="8">
    <location>
        <begin position="39"/>
        <end position="140"/>
    </location>
</feature>
<evidence type="ECO:0000256" key="1">
    <source>
        <dbReference type="ARBA" id="ARBA00004651"/>
    </source>
</evidence>
<evidence type="ECO:0000256" key="3">
    <source>
        <dbReference type="ARBA" id="ARBA00022692"/>
    </source>
</evidence>
<comment type="subcellular location">
    <subcellularLocation>
        <location evidence="1">Cell membrane</location>
        <topology evidence="1">Multi-pass membrane protein</topology>
    </subcellularLocation>
</comment>
<keyword evidence="3 7" id="KW-0812">Transmembrane</keyword>
<evidence type="ECO:0000256" key="5">
    <source>
        <dbReference type="ARBA" id="ARBA00023136"/>
    </source>
</evidence>
<dbReference type="InterPro" id="IPR016795">
    <property type="entry name" value="UCP021697"/>
</dbReference>
<protein>
    <recommendedName>
        <fullName evidence="8">RDD domain-containing protein</fullName>
    </recommendedName>
</protein>
<accession>A0A512IE44</accession>
<comment type="caution">
    <text evidence="9">The sequence shown here is derived from an EMBL/GenBank/DDBJ whole genome shotgun (WGS) entry which is preliminary data.</text>
</comment>
<dbReference type="EMBL" id="BJZS01000061">
    <property type="protein sequence ID" value="GEO95958.1"/>
    <property type="molecule type" value="Genomic_DNA"/>
</dbReference>
<dbReference type="RefSeq" id="WP_062733336.1">
    <property type="nucleotide sequence ID" value="NZ_BJZS01000061.1"/>
</dbReference>
<dbReference type="InterPro" id="IPR010432">
    <property type="entry name" value="RDD"/>
</dbReference>
<keyword evidence="2" id="KW-1003">Cell membrane</keyword>
<dbReference type="PIRSF" id="PIRSF021697">
    <property type="entry name" value="UCP021697"/>
    <property type="match status" value="1"/>
</dbReference>
<dbReference type="PANTHER" id="PTHR36115">
    <property type="entry name" value="PROLINE-RICH ANTIGEN HOMOLOG-RELATED"/>
    <property type="match status" value="1"/>
</dbReference>
<dbReference type="PANTHER" id="PTHR36115:SF6">
    <property type="entry name" value="PROLINE-RICH ANTIGEN HOMOLOG"/>
    <property type="match status" value="1"/>
</dbReference>
<dbReference type="Proteomes" id="UP000321103">
    <property type="component" value="Unassembled WGS sequence"/>
</dbReference>
<gene>
    <name evidence="9" type="ORF">KTU01_20810</name>
</gene>
<dbReference type="Pfam" id="PF06271">
    <property type="entry name" value="RDD"/>
    <property type="match status" value="1"/>
</dbReference>
<feature type="region of interest" description="Disordered" evidence="6">
    <location>
        <begin position="1"/>
        <end position="37"/>
    </location>
</feature>
<dbReference type="GO" id="GO:0005886">
    <property type="term" value="C:plasma membrane"/>
    <property type="evidence" value="ECO:0007669"/>
    <property type="project" value="UniProtKB-SubCell"/>
</dbReference>
<proteinExistence type="predicted"/>
<evidence type="ECO:0000256" key="2">
    <source>
        <dbReference type="ARBA" id="ARBA00022475"/>
    </source>
</evidence>
<evidence type="ECO:0000313" key="10">
    <source>
        <dbReference type="Proteomes" id="UP000321103"/>
    </source>
</evidence>
<dbReference type="STRING" id="388357.GCA_001580365_00091"/>